<dbReference type="Pfam" id="PF00672">
    <property type="entry name" value="HAMP"/>
    <property type="match status" value="1"/>
</dbReference>
<dbReference type="SUPFAM" id="SSF47384">
    <property type="entry name" value="Homodimeric domain of signal transducing histidine kinase"/>
    <property type="match status" value="1"/>
</dbReference>
<evidence type="ECO:0000256" key="9">
    <source>
        <dbReference type="ARBA" id="ARBA00023012"/>
    </source>
</evidence>
<keyword evidence="7 15" id="KW-0418">Kinase</keyword>
<name>A0A840I321_9PROT</name>
<dbReference type="CDD" id="cd06225">
    <property type="entry name" value="HAMP"/>
    <property type="match status" value="1"/>
</dbReference>
<dbReference type="SMART" id="SM00304">
    <property type="entry name" value="HAMP"/>
    <property type="match status" value="1"/>
</dbReference>
<dbReference type="Gene3D" id="1.10.287.130">
    <property type="match status" value="1"/>
</dbReference>
<dbReference type="PANTHER" id="PTHR45339:SF1">
    <property type="entry name" value="HYBRID SIGNAL TRANSDUCTION HISTIDINE KINASE J"/>
    <property type="match status" value="1"/>
</dbReference>
<dbReference type="GO" id="GO:0000155">
    <property type="term" value="F:phosphorelay sensor kinase activity"/>
    <property type="evidence" value="ECO:0007669"/>
    <property type="project" value="InterPro"/>
</dbReference>
<evidence type="ECO:0000256" key="11">
    <source>
        <dbReference type="SAM" id="Phobius"/>
    </source>
</evidence>
<dbReference type="GO" id="GO:0016020">
    <property type="term" value="C:membrane"/>
    <property type="evidence" value="ECO:0007669"/>
    <property type="project" value="UniProtKB-SubCell"/>
</dbReference>
<dbReference type="SMART" id="SM00448">
    <property type="entry name" value="REC"/>
    <property type="match status" value="2"/>
</dbReference>
<evidence type="ECO:0000256" key="6">
    <source>
        <dbReference type="ARBA" id="ARBA00022741"/>
    </source>
</evidence>
<dbReference type="InterPro" id="IPR036890">
    <property type="entry name" value="HATPase_C_sf"/>
</dbReference>
<evidence type="ECO:0000256" key="1">
    <source>
        <dbReference type="ARBA" id="ARBA00000085"/>
    </source>
</evidence>
<dbReference type="InterPro" id="IPR001789">
    <property type="entry name" value="Sig_transdc_resp-reg_receiver"/>
</dbReference>
<feature type="domain" description="HAMP" evidence="14">
    <location>
        <begin position="195"/>
        <end position="247"/>
    </location>
</feature>
<dbReference type="InterPro" id="IPR036097">
    <property type="entry name" value="HisK_dim/P_sf"/>
</dbReference>
<dbReference type="AlphaFoldDB" id="A0A840I321"/>
<dbReference type="InterPro" id="IPR004358">
    <property type="entry name" value="Sig_transdc_His_kin-like_C"/>
</dbReference>
<dbReference type="Gene3D" id="3.30.565.10">
    <property type="entry name" value="Histidine kinase-like ATPase, C-terminal domain"/>
    <property type="match status" value="1"/>
</dbReference>
<dbReference type="Pfam" id="PF02518">
    <property type="entry name" value="HATPase_c"/>
    <property type="match status" value="1"/>
</dbReference>
<dbReference type="FunFam" id="1.10.287.130:FF:000002">
    <property type="entry name" value="Two-component osmosensing histidine kinase"/>
    <property type="match status" value="1"/>
</dbReference>
<dbReference type="PROSITE" id="PS50110">
    <property type="entry name" value="RESPONSE_REGULATORY"/>
    <property type="match status" value="1"/>
</dbReference>
<accession>A0A840I321</accession>
<keyword evidence="11" id="KW-0812">Transmembrane</keyword>
<keyword evidence="8" id="KW-0067">ATP-binding</keyword>
<evidence type="ECO:0000256" key="3">
    <source>
        <dbReference type="ARBA" id="ARBA00012438"/>
    </source>
</evidence>
<dbReference type="SUPFAM" id="SSF158472">
    <property type="entry name" value="HAMP domain-like"/>
    <property type="match status" value="1"/>
</dbReference>
<evidence type="ECO:0000313" key="15">
    <source>
        <dbReference type="EMBL" id="MBB4658681.1"/>
    </source>
</evidence>
<evidence type="ECO:0000256" key="7">
    <source>
        <dbReference type="ARBA" id="ARBA00022777"/>
    </source>
</evidence>
<dbReference type="InterPro" id="IPR003594">
    <property type="entry name" value="HATPase_dom"/>
</dbReference>
<protein>
    <recommendedName>
        <fullName evidence="3">histidine kinase</fullName>
        <ecNumber evidence="3">2.7.13.3</ecNumber>
    </recommendedName>
</protein>
<keyword evidence="11" id="KW-0472">Membrane</keyword>
<dbReference type="CDD" id="cd17546">
    <property type="entry name" value="REC_hyHK_CKI1_RcsC-like"/>
    <property type="match status" value="1"/>
</dbReference>
<dbReference type="CDD" id="cd16922">
    <property type="entry name" value="HATPase_EvgS-ArcB-TorS-like"/>
    <property type="match status" value="1"/>
</dbReference>
<keyword evidence="9" id="KW-0902">Two-component regulatory system</keyword>
<comment type="subcellular location">
    <subcellularLocation>
        <location evidence="2">Membrane</location>
    </subcellularLocation>
</comment>
<proteinExistence type="predicted"/>
<dbReference type="SMART" id="SM00388">
    <property type="entry name" value="HisKA"/>
    <property type="match status" value="1"/>
</dbReference>
<evidence type="ECO:0000259" key="13">
    <source>
        <dbReference type="PROSITE" id="PS50110"/>
    </source>
</evidence>
<dbReference type="PROSITE" id="PS50885">
    <property type="entry name" value="HAMP"/>
    <property type="match status" value="1"/>
</dbReference>
<feature type="domain" description="Histidine kinase" evidence="12">
    <location>
        <begin position="269"/>
        <end position="489"/>
    </location>
</feature>
<evidence type="ECO:0000256" key="2">
    <source>
        <dbReference type="ARBA" id="ARBA00004370"/>
    </source>
</evidence>
<evidence type="ECO:0000256" key="10">
    <source>
        <dbReference type="PROSITE-ProRule" id="PRU00169"/>
    </source>
</evidence>
<evidence type="ECO:0000259" key="12">
    <source>
        <dbReference type="PROSITE" id="PS50109"/>
    </source>
</evidence>
<dbReference type="PROSITE" id="PS50109">
    <property type="entry name" value="HIS_KIN"/>
    <property type="match status" value="1"/>
</dbReference>
<keyword evidence="6" id="KW-0547">Nucleotide-binding</keyword>
<evidence type="ECO:0000256" key="5">
    <source>
        <dbReference type="ARBA" id="ARBA00022679"/>
    </source>
</evidence>
<dbReference type="PRINTS" id="PR00344">
    <property type="entry name" value="BCTRLSENSOR"/>
</dbReference>
<organism evidence="15 16">
    <name type="scientific">Parvularcula dongshanensis</name>
    <dbReference type="NCBI Taxonomy" id="1173995"/>
    <lineage>
        <taxon>Bacteria</taxon>
        <taxon>Pseudomonadati</taxon>
        <taxon>Pseudomonadota</taxon>
        <taxon>Alphaproteobacteria</taxon>
        <taxon>Parvularculales</taxon>
        <taxon>Parvularculaceae</taxon>
        <taxon>Parvularcula</taxon>
    </lineage>
</organism>
<dbReference type="PANTHER" id="PTHR45339">
    <property type="entry name" value="HYBRID SIGNAL TRANSDUCTION HISTIDINE KINASE J"/>
    <property type="match status" value="1"/>
</dbReference>
<dbReference type="RefSeq" id="WP_183816868.1">
    <property type="nucleotide sequence ID" value="NZ_JACHOB010000002.1"/>
</dbReference>
<gene>
    <name evidence="15" type="ORF">GGQ59_001195</name>
</gene>
<dbReference type="InterPro" id="IPR003660">
    <property type="entry name" value="HAMP_dom"/>
</dbReference>
<evidence type="ECO:0000259" key="14">
    <source>
        <dbReference type="PROSITE" id="PS50885"/>
    </source>
</evidence>
<dbReference type="Gene3D" id="6.10.340.10">
    <property type="match status" value="1"/>
</dbReference>
<evidence type="ECO:0000256" key="8">
    <source>
        <dbReference type="ARBA" id="ARBA00022840"/>
    </source>
</evidence>
<feature type="transmembrane region" description="Helical" evidence="11">
    <location>
        <begin position="176"/>
        <end position="194"/>
    </location>
</feature>
<keyword evidence="4 10" id="KW-0597">Phosphoprotein</keyword>
<dbReference type="EC" id="2.7.13.3" evidence="3"/>
<dbReference type="Pfam" id="PF00512">
    <property type="entry name" value="HisKA"/>
    <property type="match status" value="1"/>
</dbReference>
<dbReference type="SUPFAM" id="SSF52172">
    <property type="entry name" value="CheY-like"/>
    <property type="match status" value="2"/>
</dbReference>
<sequence>MQRNGRTDAILDLRKDGLLGRLVLTLVGVVTALTVTLSVVDAFRDTRQHEALLRERAEAAARLSATAIEGAVGRGQVDAVPDILAALGDRSDERRFLHVAIGGRHFGERASALPEAAAPLQARTLRTGRGEIDAKRGVLLVLPLRGTADEVIGTLTLYDSAPPVMRTALKFMARDAAIGLPFLGIALVASIIIARSVCSPLRALAQAAERVARDDFDAVIPHEGSVETRALAASLERMVRGLQVSRLKAERAAKTASEASRAKTDFLANMSHEIRTPMNGVIGVAELLLETDLDKEQRELAKIVVSSGSALVTIINDILDFSKIEAGKMTIVPEPFDLRGAVEDVITLLSNQARERDITLKLEYEAGLPERFVGDGGRVRQIVTNLVGNAVKFTESGSVVVRIGGTVQDGAASLTMEVEDTGIGIPAAVQERMFEKFEQADNTATRRYAGTGIGLSICRSLSELMGGTIAVRSELGAGSCFTVKLVLPLDAEAEETDMPSLRGIGVLILEPDQASRRRVADHARRWGMRVVTAADEGAALSSLASGYKFDLALLGGGAGLASALKAGGFDGPVVGLDDADSPAYAALVKKPVRASHLMDAVANVLYERSAKQARTAAKRLRRDLPPGLDVLVAEDNVVNQMVLKTMLAGLGAEVRVAANGIEALCECETKRPDVVVMDVSMPEMDGLEATRRIRAAEAEAGTPPLPIIAATAHVMEEDRTACFAAGMDAVIHKPVRKNALRDVLIAWTAPSEDAMTGTETSEARA</sequence>
<keyword evidence="11" id="KW-1133">Transmembrane helix</keyword>
<keyword evidence="5" id="KW-0808">Transferase</keyword>
<dbReference type="Pfam" id="PF00072">
    <property type="entry name" value="Response_reg"/>
    <property type="match status" value="1"/>
</dbReference>
<dbReference type="Proteomes" id="UP000563524">
    <property type="component" value="Unassembled WGS sequence"/>
</dbReference>
<dbReference type="InterPro" id="IPR011006">
    <property type="entry name" value="CheY-like_superfamily"/>
</dbReference>
<dbReference type="Gene3D" id="3.40.50.2300">
    <property type="match status" value="1"/>
</dbReference>
<dbReference type="InterPro" id="IPR003661">
    <property type="entry name" value="HisK_dim/P_dom"/>
</dbReference>
<evidence type="ECO:0000313" key="16">
    <source>
        <dbReference type="Proteomes" id="UP000563524"/>
    </source>
</evidence>
<dbReference type="SUPFAM" id="SSF55874">
    <property type="entry name" value="ATPase domain of HSP90 chaperone/DNA topoisomerase II/histidine kinase"/>
    <property type="match status" value="1"/>
</dbReference>
<dbReference type="InterPro" id="IPR005467">
    <property type="entry name" value="His_kinase_dom"/>
</dbReference>
<dbReference type="FunFam" id="3.30.565.10:FF:000078">
    <property type="entry name" value="Two-component sensor histidine kinase"/>
    <property type="match status" value="1"/>
</dbReference>
<dbReference type="GO" id="GO:0005524">
    <property type="term" value="F:ATP binding"/>
    <property type="evidence" value="ECO:0007669"/>
    <property type="project" value="UniProtKB-KW"/>
</dbReference>
<evidence type="ECO:0000256" key="4">
    <source>
        <dbReference type="ARBA" id="ARBA00022553"/>
    </source>
</evidence>
<keyword evidence="16" id="KW-1185">Reference proteome</keyword>
<comment type="catalytic activity">
    <reaction evidence="1">
        <text>ATP + protein L-histidine = ADP + protein N-phospho-L-histidine.</text>
        <dbReference type="EC" id="2.7.13.3"/>
    </reaction>
</comment>
<feature type="modified residue" description="4-aspartylphosphate" evidence="10">
    <location>
        <position position="678"/>
    </location>
</feature>
<feature type="domain" description="Response regulatory" evidence="13">
    <location>
        <begin position="629"/>
        <end position="748"/>
    </location>
</feature>
<comment type="caution">
    <text evidence="15">The sequence shown here is derived from an EMBL/GenBank/DDBJ whole genome shotgun (WGS) entry which is preliminary data.</text>
</comment>
<dbReference type="EMBL" id="JACHOB010000002">
    <property type="protein sequence ID" value="MBB4658681.1"/>
    <property type="molecule type" value="Genomic_DNA"/>
</dbReference>
<dbReference type="SMART" id="SM00387">
    <property type="entry name" value="HATPase_c"/>
    <property type="match status" value="1"/>
</dbReference>
<feature type="transmembrane region" description="Helical" evidence="11">
    <location>
        <begin position="18"/>
        <end position="40"/>
    </location>
</feature>
<dbReference type="CDD" id="cd00082">
    <property type="entry name" value="HisKA"/>
    <property type="match status" value="1"/>
</dbReference>
<reference evidence="15 16" key="1">
    <citation type="submission" date="2020-08" db="EMBL/GenBank/DDBJ databases">
        <title>Genomic Encyclopedia of Type Strains, Phase IV (KMG-IV): sequencing the most valuable type-strain genomes for metagenomic binning, comparative biology and taxonomic classification.</title>
        <authorList>
            <person name="Goeker M."/>
        </authorList>
    </citation>
    <scope>NUCLEOTIDE SEQUENCE [LARGE SCALE GENOMIC DNA]</scope>
    <source>
        <strain evidence="15 16">DSM 102850</strain>
    </source>
</reference>